<evidence type="ECO:0000256" key="2">
    <source>
        <dbReference type="ARBA" id="ARBA00022801"/>
    </source>
</evidence>
<evidence type="ECO:0000313" key="4">
    <source>
        <dbReference type="EMBL" id="SMQ55349.1"/>
    </source>
</evidence>
<dbReference type="GO" id="GO:0005634">
    <property type="term" value="C:nucleus"/>
    <property type="evidence" value="ECO:0007669"/>
    <property type="project" value="TreeGrafter"/>
</dbReference>
<reference evidence="4 5" key="1">
    <citation type="submission" date="2016-06" db="EMBL/GenBank/DDBJ databases">
        <authorList>
            <person name="Kjaerup R.B."/>
            <person name="Dalgaard T.S."/>
            <person name="Juul-Madsen H.R."/>
        </authorList>
    </citation>
    <scope>NUCLEOTIDE SEQUENCE [LARGE SCALE GENOMIC DNA]</scope>
</reference>
<protein>
    <recommendedName>
        <fullName evidence="3">Serine hydrolase domain-containing protein</fullName>
    </recommendedName>
</protein>
<comment type="similarity">
    <text evidence="1">Belongs to the LovG family.</text>
</comment>
<dbReference type="SUPFAM" id="SSF53474">
    <property type="entry name" value="alpha/beta-Hydrolases"/>
    <property type="match status" value="1"/>
</dbReference>
<dbReference type="Gene3D" id="3.40.50.1820">
    <property type="entry name" value="alpha/beta hydrolase"/>
    <property type="match status" value="1"/>
</dbReference>
<sequence length="258" mass="28949">MSYSRPQSANEESNLHKPRILCLHGGGVTGEVFQLQARAFIHRLPDFRLVFADGPHFCDAGPGIAPTYKDFGPFRRWLRWLPTHQELDDDVATEELMYAIDTCKQNDPGDGPWVGVLGFSQGAKVASSLLYDQQIRLEKEGAADTDYKFGVICNGRLPLVSLCKHSRSPALVNPGGMSEGFKWEGVSPHVLKIPTIHVHGLKDPGIHLHREMLEKYHDPDTATVIEWNGEHRMPIKIEDVEPIVRAIYRIAVQENVLL</sequence>
<dbReference type="STRING" id="1276538.A0A1X7S6T6"/>
<evidence type="ECO:0000259" key="3">
    <source>
        <dbReference type="Pfam" id="PF03959"/>
    </source>
</evidence>
<feature type="domain" description="Serine hydrolase" evidence="3">
    <location>
        <begin position="16"/>
        <end position="241"/>
    </location>
</feature>
<evidence type="ECO:0000313" key="5">
    <source>
        <dbReference type="Proteomes" id="UP000215127"/>
    </source>
</evidence>
<dbReference type="EMBL" id="LT853702">
    <property type="protein sequence ID" value="SMQ55349.1"/>
    <property type="molecule type" value="Genomic_DNA"/>
</dbReference>
<dbReference type="AlphaFoldDB" id="A0A1X7S6T6"/>
<gene>
    <name evidence="4" type="ORF">ZT3D7_G10504</name>
</gene>
<dbReference type="InterPro" id="IPR050593">
    <property type="entry name" value="LovG"/>
</dbReference>
<dbReference type="PANTHER" id="PTHR48070:SF3">
    <property type="entry name" value="ESTERASE DBAE-RELATED"/>
    <property type="match status" value="1"/>
</dbReference>
<dbReference type="Pfam" id="PF03959">
    <property type="entry name" value="FSH1"/>
    <property type="match status" value="1"/>
</dbReference>
<dbReference type="Proteomes" id="UP000215127">
    <property type="component" value="Chromosome 11"/>
</dbReference>
<accession>A0A1X7S6T6</accession>
<keyword evidence="5" id="KW-1185">Reference proteome</keyword>
<evidence type="ECO:0000256" key="1">
    <source>
        <dbReference type="ARBA" id="ARBA00005863"/>
    </source>
</evidence>
<dbReference type="InterPro" id="IPR029058">
    <property type="entry name" value="AB_hydrolase_fold"/>
</dbReference>
<name>A0A1X7S6T6_ZYMT9</name>
<organism evidence="4 5">
    <name type="scientific">Zymoseptoria tritici (strain ST99CH_3D7)</name>
    <dbReference type="NCBI Taxonomy" id="1276538"/>
    <lineage>
        <taxon>Eukaryota</taxon>
        <taxon>Fungi</taxon>
        <taxon>Dikarya</taxon>
        <taxon>Ascomycota</taxon>
        <taxon>Pezizomycotina</taxon>
        <taxon>Dothideomycetes</taxon>
        <taxon>Dothideomycetidae</taxon>
        <taxon>Mycosphaerellales</taxon>
        <taxon>Mycosphaerellaceae</taxon>
        <taxon>Zymoseptoria</taxon>
    </lineage>
</organism>
<dbReference type="GO" id="GO:0044550">
    <property type="term" value="P:secondary metabolite biosynthetic process"/>
    <property type="evidence" value="ECO:0007669"/>
    <property type="project" value="TreeGrafter"/>
</dbReference>
<dbReference type="PANTHER" id="PTHR48070">
    <property type="entry name" value="ESTERASE OVCA2"/>
    <property type="match status" value="1"/>
</dbReference>
<keyword evidence="2" id="KW-0378">Hydrolase</keyword>
<dbReference type="GO" id="GO:0016787">
    <property type="term" value="F:hydrolase activity"/>
    <property type="evidence" value="ECO:0007669"/>
    <property type="project" value="UniProtKB-KW"/>
</dbReference>
<proteinExistence type="inferred from homology"/>
<dbReference type="GO" id="GO:0005737">
    <property type="term" value="C:cytoplasm"/>
    <property type="evidence" value="ECO:0007669"/>
    <property type="project" value="TreeGrafter"/>
</dbReference>
<dbReference type="InterPro" id="IPR005645">
    <property type="entry name" value="FSH-like_dom"/>
</dbReference>